<evidence type="ECO:0000313" key="2">
    <source>
        <dbReference type="Proteomes" id="UP000260783"/>
    </source>
</evidence>
<sequence>MKGGKNMGNNNYIVFDILGVKHDGFMNSFIFDKDAECVINNDQFINKIVVSSDISKVTFCLHDSIEIVDNQISEIVNYLSLYLGNMMIALLKNSLQYSNVSLKPTIRLSAIHLAEINHIQLNDYIQMRDSLSIRSTLSNGNEILKKWVQDVEISNYTSKRDKYDILFLLLQGENIVQKYMAMYAYLMSLVKEIYSSQKESQKQVVKYVSDNCSRVGIELITSPCTRPGARPSEEEDQFTALRNKIGHPSDTNRDVNIGENAVNQLASIICCAIEDISLEMV</sequence>
<accession>A0A3E2U723</accession>
<comment type="caution">
    <text evidence="1">The sequence shown here is derived from an EMBL/GenBank/DDBJ whole genome shotgun (WGS) entry which is preliminary data.</text>
</comment>
<reference evidence="1 2" key="1">
    <citation type="submission" date="2018-08" db="EMBL/GenBank/DDBJ databases">
        <title>A genome reference for cultivated species of the human gut microbiota.</title>
        <authorList>
            <person name="Zou Y."/>
            <person name="Xue W."/>
            <person name="Luo G."/>
        </authorList>
    </citation>
    <scope>NUCLEOTIDE SEQUENCE [LARGE SCALE GENOMIC DNA]</scope>
    <source>
        <strain evidence="1 2">AF29-11BH</strain>
    </source>
</reference>
<evidence type="ECO:0000313" key="1">
    <source>
        <dbReference type="EMBL" id="RGB92026.1"/>
    </source>
</evidence>
<dbReference type="EMBL" id="QVEW01000029">
    <property type="protein sequence ID" value="RGB92026.1"/>
    <property type="molecule type" value="Genomic_DNA"/>
</dbReference>
<gene>
    <name evidence="1" type="ORF">DWZ04_15610</name>
</gene>
<dbReference type="AlphaFoldDB" id="A0A3E2U723"/>
<proteinExistence type="predicted"/>
<name>A0A3E2U723_9FIRM</name>
<dbReference type="RefSeq" id="WP_117528243.1">
    <property type="nucleotide sequence ID" value="NZ_JAQCXC010000030.1"/>
</dbReference>
<organism evidence="1 2">
    <name type="scientific">Faecalibacterium prausnitzii</name>
    <dbReference type="NCBI Taxonomy" id="853"/>
    <lineage>
        <taxon>Bacteria</taxon>
        <taxon>Bacillati</taxon>
        <taxon>Bacillota</taxon>
        <taxon>Clostridia</taxon>
        <taxon>Eubacteriales</taxon>
        <taxon>Oscillospiraceae</taxon>
        <taxon>Faecalibacterium</taxon>
    </lineage>
</organism>
<protein>
    <submittedName>
        <fullName evidence="1">Uncharacterized protein</fullName>
    </submittedName>
</protein>
<dbReference type="Proteomes" id="UP000260783">
    <property type="component" value="Unassembled WGS sequence"/>
</dbReference>